<dbReference type="EMBL" id="CAEZXA010000168">
    <property type="protein sequence ID" value="CAB4685345.1"/>
    <property type="molecule type" value="Genomic_DNA"/>
</dbReference>
<dbReference type="PANTHER" id="PTHR30329">
    <property type="entry name" value="STATOR ELEMENT OF FLAGELLAR MOTOR COMPLEX"/>
    <property type="match status" value="1"/>
</dbReference>
<dbReference type="PROSITE" id="PS51123">
    <property type="entry name" value="OMPA_2"/>
    <property type="match status" value="1"/>
</dbReference>
<dbReference type="SUPFAM" id="SSF103088">
    <property type="entry name" value="OmpA-like"/>
    <property type="match status" value="1"/>
</dbReference>
<protein>
    <submittedName>
        <fullName evidence="2">Unannotated protein</fullName>
    </submittedName>
</protein>
<evidence type="ECO:0000259" key="1">
    <source>
        <dbReference type="PROSITE" id="PS51123"/>
    </source>
</evidence>
<organism evidence="2">
    <name type="scientific">freshwater metagenome</name>
    <dbReference type="NCBI Taxonomy" id="449393"/>
    <lineage>
        <taxon>unclassified sequences</taxon>
        <taxon>metagenomes</taxon>
        <taxon>ecological metagenomes</taxon>
    </lineage>
</organism>
<dbReference type="InterPro" id="IPR036737">
    <property type="entry name" value="OmpA-like_sf"/>
</dbReference>
<feature type="domain" description="OmpA-like" evidence="1">
    <location>
        <begin position="86"/>
        <end position="199"/>
    </location>
</feature>
<proteinExistence type="predicted"/>
<dbReference type="AlphaFoldDB" id="A0A6J6NKS7"/>
<dbReference type="PANTHER" id="PTHR30329:SF21">
    <property type="entry name" value="LIPOPROTEIN YIAD-RELATED"/>
    <property type="match status" value="1"/>
</dbReference>
<accession>A0A6J6NKS7</accession>
<gene>
    <name evidence="2" type="ORF">UFOPK2334_01427</name>
</gene>
<dbReference type="InterPro" id="IPR050330">
    <property type="entry name" value="Bact_OuterMem_StrucFunc"/>
</dbReference>
<evidence type="ECO:0000313" key="2">
    <source>
        <dbReference type="EMBL" id="CAB4685345.1"/>
    </source>
</evidence>
<name>A0A6J6NKS7_9ZZZZ</name>
<reference evidence="2" key="1">
    <citation type="submission" date="2020-05" db="EMBL/GenBank/DDBJ databases">
        <authorList>
            <person name="Chiriac C."/>
            <person name="Salcher M."/>
            <person name="Ghai R."/>
            <person name="Kavagutti S V."/>
        </authorList>
    </citation>
    <scope>NUCLEOTIDE SEQUENCE</scope>
</reference>
<dbReference type="InterPro" id="IPR006665">
    <property type="entry name" value="OmpA-like"/>
</dbReference>
<dbReference type="Gene3D" id="3.30.1330.60">
    <property type="entry name" value="OmpA-like domain"/>
    <property type="match status" value="1"/>
</dbReference>
<dbReference type="Pfam" id="PF00691">
    <property type="entry name" value="OmpA"/>
    <property type="match status" value="1"/>
</dbReference>
<sequence>MPNRVDKVVYAKKLPTVVQTNSALTVLSVKDAAKLDIRTVTPKVCVALTRSVLLVNSGLCSVQIINQDTKAVVRSMNTTVKTASAAVGSVPTIASPVMFKQASAVLNATGTAQLLKIAKAAKNAKRVVIIGHAAALTNVSEFRFAISRERANVVKAALVKAGVTATIEIVAQSDNQPVKTQKTESAQAKNRRADVYIFG</sequence>